<dbReference type="InterPro" id="IPR001250">
    <property type="entry name" value="Man6P_Isoase-1"/>
</dbReference>
<dbReference type="GO" id="GO:0009298">
    <property type="term" value="P:GDP-mannose biosynthetic process"/>
    <property type="evidence" value="ECO:0007669"/>
    <property type="project" value="InterPro"/>
</dbReference>
<evidence type="ECO:0000256" key="5">
    <source>
        <dbReference type="ARBA" id="ARBA00022833"/>
    </source>
</evidence>
<evidence type="ECO:0000256" key="6">
    <source>
        <dbReference type="ARBA" id="ARBA00023235"/>
    </source>
</evidence>
<evidence type="ECO:0000259" key="9">
    <source>
        <dbReference type="Pfam" id="PF20511"/>
    </source>
</evidence>
<comment type="catalytic activity">
    <reaction evidence="1">
        <text>D-mannose 6-phosphate = D-fructose 6-phosphate</text>
        <dbReference type="Rhea" id="RHEA:12356"/>
        <dbReference type="ChEBI" id="CHEBI:58735"/>
        <dbReference type="ChEBI" id="CHEBI:61527"/>
        <dbReference type="EC" id="5.3.1.8"/>
    </reaction>
</comment>
<dbReference type="Gene3D" id="2.60.120.10">
    <property type="entry name" value="Jelly Rolls"/>
    <property type="match status" value="2"/>
</dbReference>
<feature type="binding site" evidence="8">
    <location>
        <position position="97"/>
    </location>
    <ligand>
        <name>Zn(2+)</name>
        <dbReference type="ChEBI" id="CHEBI:29105"/>
    </ligand>
</feature>
<dbReference type="InterPro" id="IPR046457">
    <property type="entry name" value="PMI_typeI_cat"/>
</dbReference>
<evidence type="ECO:0000313" key="11">
    <source>
        <dbReference type="Proteomes" id="UP000268084"/>
    </source>
</evidence>
<dbReference type="KEGG" id="nak:EH165_10520"/>
<dbReference type="SUPFAM" id="SSF51182">
    <property type="entry name" value="RmlC-like cupins"/>
    <property type="match status" value="1"/>
</dbReference>
<dbReference type="AlphaFoldDB" id="A0A3G8ZMM3"/>
<keyword evidence="5 8" id="KW-0862">Zinc</keyword>
<accession>A0A3G8ZMM3</accession>
<dbReference type="EMBL" id="CP034170">
    <property type="protein sequence ID" value="AZI58500.1"/>
    <property type="molecule type" value="Genomic_DNA"/>
</dbReference>
<dbReference type="EC" id="5.3.1.8" evidence="3"/>
<name>A0A3G8ZMM3_9ACTN</name>
<dbReference type="Pfam" id="PF20511">
    <property type="entry name" value="PMI_typeI_cat"/>
    <property type="match status" value="1"/>
</dbReference>
<dbReference type="GO" id="GO:0005975">
    <property type="term" value="P:carbohydrate metabolic process"/>
    <property type="evidence" value="ECO:0007669"/>
    <property type="project" value="InterPro"/>
</dbReference>
<proteinExistence type="inferred from homology"/>
<dbReference type="PANTHER" id="PTHR10309">
    <property type="entry name" value="MANNOSE-6-PHOSPHATE ISOMERASE"/>
    <property type="match status" value="1"/>
</dbReference>
<dbReference type="NCBIfam" id="TIGR00218">
    <property type="entry name" value="manA"/>
    <property type="match status" value="1"/>
</dbReference>
<dbReference type="InterPro" id="IPR016305">
    <property type="entry name" value="Mannose-6-P_Isomerase"/>
</dbReference>
<comment type="cofactor">
    <cofactor evidence="8">
        <name>Zn(2+)</name>
        <dbReference type="ChEBI" id="CHEBI:29105"/>
    </cofactor>
    <text evidence="8">Binds 1 zinc ion per subunit.</text>
</comment>
<dbReference type="GO" id="GO:0005829">
    <property type="term" value="C:cytosol"/>
    <property type="evidence" value="ECO:0007669"/>
    <property type="project" value="TreeGrafter"/>
</dbReference>
<dbReference type="Proteomes" id="UP000268084">
    <property type="component" value="Chromosome"/>
</dbReference>
<organism evidence="10 11">
    <name type="scientific">Nakamurella antarctica</name>
    <dbReference type="NCBI Taxonomy" id="1902245"/>
    <lineage>
        <taxon>Bacteria</taxon>
        <taxon>Bacillati</taxon>
        <taxon>Actinomycetota</taxon>
        <taxon>Actinomycetes</taxon>
        <taxon>Nakamurellales</taxon>
        <taxon>Nakamurellaceae</taxon>
        <taxon>Nakamurella</taxon>
    </lineage>
</organism>
<comment type="similarity">
    <text evidence="2">Belongs to the mannose-6-phosphate isomerase type 1 family.</text>
</comment>
<evidence type="ECO:0000256" key="3">
    <source>
        <dbReference type="ARBA" id="ARBA00011956"/>
    </source>
</evidence>
<dbReference type="OrthoDB" id="9792649at2"/>
<reference evidence="10 11" key="1">
    <citation type="submission" date="2018-11" db="EMBL/GenBank/DDBJ databases">
        <authorList>
            <person name="Da X."/>
        </authorList>
    </citation>
    <scope>NUCLEOTIDE SEQUENCE [LARGE SCALE GENOMIC DNA]</scope>
    <source>
        <strain evidence="10 11">S14-144</strain>
    </source>
</reference>
<feature type="domain" description="Phosphomannose isomerase type I catalytic" evidence="9">
    <location>
        <begin position="5"/>
        <end position="149"/>
    </location>
</feature>
<evidence type="ECO:0000256" key="1">
    <source>
        <dbReference type="ARBA" id="ARBA00000757"/>
    </source>
</evidence>
<keyword evidence="4 8" id="KW-0479">Metal-binding</keyword>
<dbReference type="RefSeq" id="WP_124799409.1">
    <property type="nucleotide sequence ID" value="NZ_CP034170.1"/>
</dbReference>
<dbReference type="InterPro" id="IPR014710">
    <property type="entry name" value="RmlC-like_jellyroll"/>
</dbReference>
<evidence type="ECO:0000256" key="7">
    <source>
        <dbReference type="PIRSR" id="PIRSR001480-1"/>
    </source>
</evidence>
<dbReference type="InterPro" id="IPR011051">
    <property type="entry name" value="RmlC_Cupin_sf"/>
</dbReference>
<evidence type="ECO:0000313" key="10">
    <source>
        <dbReference type="EMBL" id="AZI58500.1"/>
    </source>
</evidence>
<reference evidence="10 11" key="2">
    <citation type="submission" date="2018-12" db="EMBL/GenBank/DDBJ databases">
        <title>Nakamurella antarcticus sp. nov., isolated from Antarctica South Shetland Islands soil.</title>
        <authorList>
            <person name="Peng F."/>
        </authorList>
    </citation>
    <scope>NUCLEOTIDE SEQUENCE [LARGE SCALE GENOMIC DNA]</scope>
    <source>
        <strain evidence="10 11">S14-144</strain>
    </source>
</reference>
<dbReference type="GO" id="GO:0008270">
    <property type="term" value="F:zinc ion binding"/>
    <property type="evidence" value="ECO:0007669"/>
    <property type="project" value="InterPro"/>
</dbReference>
<protein>
    <recommendedName>
        <fullName evidence="3">mannose-6-phosphate isomerase</fullName>
        <ecNumber evidence="3">5.3.1.8</ecNumber>
    </recommendedName>
</protein>
<feature type="binding site" evidence="8">
    <location>
        <position position="99"/>
    </location>
    <ligand>
        <name>Zn(2+)</name>
        <dbReference type="ChEBI" id="CHEBI:29105"/>
    </ligand>
</feature>
<gene>
    <name evidence="10" type="primary">manA</name>
    <name evidence="10" type="ORF">EH165_10520</name>
</gene>
<feature type="binding site" evidence="8">
    <location>
        <position position="134"/>
    </location>
    <ligand>
        <name>Zn(2+)</name>
        <dbReference type="ChEBI" id="CHEBI:29105"/>
    </ligand>
</feature>
<sequence>MELMRNRIRPYAWGSRTAIAELLGEPVPSAHPYAELWLGAHPGDPSQIDIDGAPTRLDTAIARDPELHLGAEAAHRFHDRLPFLLKVLAAEQPLSLQAHPSIIQAEQGYDQEDAQGIPLASPDRNYKDRFHKPELICALTPFEALCGFRDPAATVKVLAGLQVPELDHFLSLLSGQPDSDGVRALFSTLVTLPQTRMTQLLSAVLAGAVTAIGRGTPFEAEYRTALSLGERYPEDWGALASLMLNRLTLQPGEALYLPAGNLHAYLSGVGVEIMANSDNVLRGGLTPKHVDVPELVRILDFSAGDREVLTGEVRDGIEVYYQTPAPEFELSRLDLAGADVGAMITLASLGPQILLCTEGAVSVAHNDGSVLDLRRGQSAWIKARDRSVSVWGNGTIYRATVGRPGELTA</sequence>
<dbReference type="GO" id="GO:0004476">
    <property type="term" value="F:mannose-6-phosphate isomerase activity"/>
    <property type="evidence" value="ECO:0007669"/>
    <property type="project" value="UniProtKB-EC"/>
</dbReference>
<evidence type="ECO:0000256" key="2">
    <source>
        <dbReference type="ARBA" id="ARBA00010772"/>
    </source>
</evidence>
<dbReference type="CDD" id="cd07011">
    <property type="entry name" value="cupin_PMI_type_I_N"/>
    <property type="match status" value="1"/>
</dbReference>
<feature type="binding site" evidence="8">
    <location>
        <position position="263"/>
    </location>
    <ligand>
        <name>Zn(2+)</name>
        <dbReference type="ChEBI" id="CHEBI:29105"/>
    </ligand>
</feature>
<keyword evidence="6 10" id="KW-0413">Isomerase</keyword>
<feature type="active site" evidence="7">
    <location>
        <position position="282"/>
    </location>
</feature>
<dbReference type="PRINTS" id="PR00714">
    <property type="entry name" value="MAN6PISMRASE"/>
</dbReference>
<dbReference type="PANTHER" id="PTHR10309:SF0">
    <property type="entry name" value="MANNOSE-6-PHOSPHATE ISOMERASE"/>
    <property type="match status" value="1"/>
</dbReference>
<evidence type="ECO:0000256" key="4">
    <source>
        <dbReference type="ARBA" id="ARBA00022723"/>
    </source>
</evidence>
<keyword evidence="11" id="KW-1185">Reference proteome</keyword>
<evidence type="ECO:0000256" key="8">
    <source>
        <dbReference type="PIRSR" id="PIRSR001480-2"/>
    </source>
</evidence>
<dbReference type="Gene3D" id="1.10.441.10">
    <property type="entry name" value="Phosphomannose Isomerase, domain 2"/>
    <property type="match status" value="1"/>
</dbReference>
<dbReference type="PIRSF" id="PIRSF001480">
    <property type="entry name" value="Mannose-6-phosphate_isomerase"/>
    <property type="match status" value="1"/>
</dbReference>